<protein>
    <submittedName>
        <fullName evidence="2">Uncharacterized protein</fullName>
    </submittedName>
</protein>
<organism evidence="2 3">
    <name type="scientific">Fragilariopsis cylindrus CCMP1102</name>
    <dbReference type="NCBI Taxonomy" id="635003"/>
    <lineage>
        <taxon>Eukaryota</taxon>
        <taxon>Sar</taxon>
        <taxon>Stramenopiles</taxon>
        <taxon>Ochrophyta</taxon>
        <taxon>Bacillariophyta</taxon>
        <taxon>Bacillariophyceae</taxon>
        <taxon>Bacillariophycidae</taxon>
        <taxon>Bacillariales</taxon>
        <taxon>Bacillariaceae</taxon>
        <taxon>Fragilariopsis</taxon>
    </lineage>
</organism>
<reference evidence="2 3" key="1">
    <citation type="submission" date="2016-09" db="EMBL/GenBank/DDBJ databases">
        <title>Extensive genetic diversity and differential bi-allelic expression allows diatom success in the polar Southern Ocean.</title>
        <authorList>
            <consortium name="DOE Joint Genome Institute"/>
            <person name="Mock T."/>
            <person name="Otillar R.P."/>
            <person name="Strauss J."/>
            <person name="Dupont C."/>
            <person name="Frickenhaus S."/>
            <person name="Maumus F."/>
            <person name="Mcmullan M."/>
            <person name="Sanges R."/>
            <person name="Schmutz J."/>
            <person name="Toseland A."/>
            <person name="Valas R."/>
            <person name="Veluchamy A."/>
            <person name="Ward B.J."/>
            <person name="Allen A."/>
            <person name="Barry K."/>
            <person name="Falciatore A."/>
            <person name="Ferrante M."/>
            <person name="Fortunato A.E."/>
            <person name="Gloeckner G."/>
            <person name="Gruber A."/>
            <person name="Hipkin R."/>
            <person name="Janech M."/>
            <person name="Kroth P."/>
            <person name="Leese F."/>
            <person name="Lindquist E."/>
            <person name="Lyon B.R."/>
            <person name="Martin J."/>
            <person name="Mayer C."/>
            <person name="Parker M."/>
            <person name="Quesneville H."/>
            <person name="Raymond J."/>
            <person name="Uhlig C."/>
            <person name="Valentin K.U."/>
            <person name="Worden A.Z."/>
            <person name="Armbrust E.V."/>
            <person name="Bowler C."/>
            <person name="Green B."/>
            <person name="Moulton V."/>
            <person name="Van Oosterhout C."/>
            <person name="Grigoriev I."/>
        </authorList>
    </citation>
    <scope>NUCLEOTIDE SEQUENCE [LARGE SCALE GENOMIC DNA]</scope>
    <source>
        <strain evidence="2 3">CCMP1102</strain>
    </source>
</reference>
<proteinExistence type="predicted"/>
<evidence type="ECO:0000313" key="3">
    <source>
        <dbReference type="Proteomes" id="UP000095751"/>
    </source>
</evidence>
<evidence type="ECO:0000313" key="2">
    <source>
        <dbReference type="EMBL" id="OEU10911.1"/>
    </source>
</evidence>
<gene>
    <name evidence="2" type="ORF">FRACYDRAFT_220107</name>
</gene>
<feature type="region of interest" description="Disordered" evidence="1">
    <location>
        <begin position="1"/>
        <end position="26"/>
    </location>
</feature>
<dbReference type="AlphaFoldDB" id="A0A1E7EY69"/>
<dbReference type="EMBL" id="KV784370">
    <property type="protein sequence ID" value="OEU10911.1"/>
    <property type="molecule type" value="Genomic_DNA"/>
</dbReference>
<name>A0A1E7EY69_9STRA</name>
<dbReference type="OrthoDB" id="10637751at2759"/>
<dbReference type="KEGG" id="fcy:FRACYDRAFT_220107"/>
<evidence type="ECO:0000256" key="1">
    <source>
        <dbReference type="SAM" id="MobiDB-lite"/>
    </source>
</evidence>
<dbReference type="InParanoid" id="A0A1E7EY69"/>
<keyword evidence="3" id="KW-1185">Reference proteome</keyword>
<sequence length="219" mass="24963">MKKNRKKKEIVNGDDSSISQQQQQQTKSRIRIPCGLIIASTAADVAVVDNEDKEVLPLTTCIDELLEVFDDNENNNDKKNGISFLNKKIFQRYPQFEKYIVNVNNSNNIIPSGIFHLRMGSMDATIDVSPELHITDGDDDDDDEDDCDLILGKQFWDHHFTEFKDDELYLSTTTTTTLSETKSDTTTPTRSRVMVPYIRIRQSLSFDNSNDNDNDSSDL</sequence>
<accession>A0A1E7EY69</accession>
<dbReference type="Proteomes" id="UP000095751">
    <property type="component" value="Unassembled WGS sequence"/>
</dbReference>